<keyword evidence="2" id="KW-1185">Reference proteome</keyword>
<dbReference type="Proteomes" id="UP001219518">
    <property type="component" value="Unassembled WGS sequence"/>
</dbReference>
<gene>
    <name evidence="1" type="ORF">KUF71_000661</name>
</gene>
<accession>A0AAE1L871</accession>
<comment type="caution">
    <text evidence="1">The sequence shown here is derived from an EMBL/GenBank/DDBJ whole genome shotgun (WGS) entry which is preliminary data.</text>
</comment>
<dbReference type="EMBL" id="JAHWGI010000147">
    <property type="protein sequence ID" value="KAK3910083.1"/>
    <property type="molecule type" value="Genomic_DNA"/>
</dbReference>
<evidence type="ECO:0000313" key="2">
    <source>
        <dbReference type="Proteomes" id="UP001219518"/>
    </source>
</evidence>
<dbReference type="AlphaFoldDB" id="A0AAE1L871"/>
<reference evidence="1" key="1">
    <citation type="submission" date="2021-07" db="EMBL/GenBank/DDBJ databases">
        <authorList>
            <person name="Catto M.A."/>
            <person name="Jacobson A."/>
            <person name="Kennedy G."/>
            <person name="Labadie P."/>
            <person name="Hunt B.G."/>
            <person name="Srinivasan R."/>
        </authorList>
    </citation>
    <scope>NUCLEOTIDE SEQUENCE</scope>
    <source>
        <strain evidence="1">PL_HMW_Pooled</strain>
        <tissue evidence="1">Head</tissue>
    </source>
</reference>
<protein>
    <submittedName>
        <fullName evidence="1">40S ribosomal protein S1</fullName>
    </submittedName>
</protein>
<proteinExistence type="predicted"/>
<evidence type="ECO:0000313" key="1">
    <source>
        <dbReference type="EMBL" id="KAK3910083.1"/>
    </source>
</evidence>
<sequence length="158" mass="18307">MKMFFDKIRTISLPLENNITENEEAMQTETEEEQNKSSIYFSGLPQLQSDSSSDKIKSTIYEWPTVSNSPTNEFTSEGYVVCAFPSLFPCGKHLLNYKDNRFSSHPTFCFFGLNSVMRWTAIFAIFVNGNKEFENMTSWAIQEIKKRKTLHIKKINAF</sequence>
<organism evidence="1 2">
    <name type="scientific">Frankliniella fusca</name>
    <dbReference type="NCBI Taxonomy" id="407009"/>
    <lineage>
        <taxon>Eukaryota</taxon>
        <taxon>Metazoa</taxon>
        <taxon>Ecdysozoa</taxon>
        <taxon>Arthropoda</taxon>
        <taxon>Hexapoda</taxon>
        <taxon>Insecta</taxon>
        <taxon>Pterygota</taxon>
        <taxon>Neoptera</taxon>
        <taxon>Paraneoptera</taxon>
        <taxon>Thysanoptera</taxon>
        <taxon>Terebrantia</taxon>
        <taxon>Thripoidea</taxon>
        <taxon>Thripidae</taxon>
        <taxon>Frankliniella</taxon>
    </lineage>
</organism>
<name>A0AAE1L871_9NEOP</name>
<keyword evidence="1" id="KW-0689">Ribosomal protein</keyword>
<reference evidence="1" key="2">
    <citation type="journal article" date="2023" name="BMC Genomics">
        <title>Pest status, molecular evolution, and epigenetic factors derived from the genome assembly of Frankliniella fusca, a thysanopteran phytovirus vector.</title>
        <authorList>
            <person name="Catto M.A."/>
            <person name="Labadie P.E."/>
            <person name="Jacobson A.L."/>
            <person name="Kennedy G.G."/>
            <person name="Srinivasan R."/>
            <person name="Hunt B.G."/>
        </authorList>
    </citation>
    <scope>NUCLEOTIDE SEQUENCE</scope>
    <source>
        <strain evidence="1">PL_HMW_Pooled</strain>
    </source>
</reference>
<keyword evidence="1" id="KW-0687">Ribonucleoprotein</keyword>
<dbReference type="GO" id="GO:0005840">
    <property type="term" value="C:ribosome"/>
    <property type="evidence" value="ECO:0007669"/>
    <property type="project" value="UniProtKB-KW"/>
</dbReference>